<dbReference type="InterPro" id="IPR006119">
    <property type="entry name" value="Resolv_N"/>
</dbReference>
<dbReference type="STRING" id="1003195.SCATT_32370"/>
<dbReference type="Proteomes" id="UP000007842">
    <property type="component" value="Chromosome"/>
</dbReference>
<dbReference type="PATRIC" id="fig|1003195.11.peg.4721"/>
<dbReference type="Gene3D" id="3.40.50.1390">
    <property type="entry name" value="Resolvase, N-terminal catalytic domain"/>
    <property type="match status" value="1"/>
</dbReference>
<dbReference type="SUPFAM" id="SSF53041">
    <property type="entry name" value="Resolvase-like"/>
    <property type="match status" value="1"/>
</dbReference>
<dbReference type="OrthoDB" id="4190258at2"/>
<proteinExistence type="predicted"/>
<keyword evidence="3" id="KW-1185">Reference proteome</keyword>
<sequence>MTARAPVAFVYDRHLAGPRGVLERRARVCADHADRQRWEIGGWFVDTGDAALLLNQRPNFERLMRTLAAADKERPRVCLVHDWDRISHDRAKRTILVKRLLALGARVETCFGERILPDGRSEPAGLLPGAPLPR</sequence>
<dbReference type="KEGG" id="sct:SCAT_3242"/>
<gene>
    <name evidence="2" type="ordered locus">SCATT_32370</name>
</gene>
<evidence type="ECO:0000313" key="3">
    <source>
        <dbReference type="Proteomes" id="UP000007842"/>
    </source>
</evidence>
<accession>G8X2L7</accession>
<protein>
    <recommendedName>
        <fullName evidence="1">Resolvase/invertase-type recombinase catalytic domain-containing protein</fullName>
    </recommendedName>
</protein>
<dbReference type="GO" id="GO:0003677">
    <property type="term" value="F:DNA binding"/>
    <property type="evidence" value="ECO:0007669"/>
    <property type="project" value="InterPro"/>
</dbReference>
<evidence type="ECO:0000313" key="2">
    <source>
        <dbReference type="EMBL" id="AEW95608.1"/>
    </source>
</evidence>
<dbReference type="HOGENOM" id="CLU_1884570_0_0_11"/>
<dbReference type="RefSeq" id="WP_014143974.1">
    <property type="nucleotide sequence ID" value="NC_016111.1"/>
</dbReference>
<reference evidence="3" key="1">
    <citation type="submission" date="2011-12" db="EMBL/GenBank/DDBJ databases">
        <title>Complete genome sequence of Streptomyces cattleya strain DSM 46488.</title>
        <authorList>
            <person name="Ou H.-Y."/>
            <person name="Li P."/>
            <person name="Zhao C."/>
            <person name="O'Hagan D."/>
            <person name="Deng Z."/>
        </authorList>
    </citation>
    <scope>NUCLEOTIDE SEQUENCE [LARGE SCALE GENOMIC DNA]</scope>
    <source>
        <strain evidence="3">ATCC 35852 / DSM 46488 / JCM 4925 / NBRC 14057 / NRRL 8057</strain>
    </source>
</reference>
<dbReference type="EMBL" id="CP003219">
    <property type="protein sequence ID" value="AEW95608.1"/>
    <property type="molecule type" value="Genomic_DNA"/>
</dbReference>
<dbReference type="AlphaFoldDB" id="F8JUI7"/>
<evidence type="ECO:0000259" key="1">
    <source>
        <dbReference type="Pfam" id="PF00239"/>
    </source>
</evidence>
<organism evidence="2 3">
    <name type="scientific">Streptantibioticus cattleyicolor (strain ATCC 35852 / DSM 46488 / JCM 4925 / NBRC 14057 / NRRL 8057)</name>
    <name type="common">Streptomyces cattleya</name>
    <dbReference type="NCBI Taxonomy" id="1003195"/>
    <lineage>
        <taxon>Bacteria</taxon>
        <taxon>Bacillati</taxon>
        <taxon>Actinomycetota</taxon>
        <taxon>Actinomycetes</taxon>
        <taxon>Kitasatosporales</taxon>
        <taxon>Streptomycetaceae</taxon>
        <taxon>Streptantibioticus</taxon>
    </lineage>
</organism>
<dbReference type="GO" id="GO:0000150">
    <property type="term" value="F:DNA strand exchange activity"/>
    <property type="evidence" value="ECO:0007669"/>
    <property type="project" value="InterPro"/>
</dbReference>
<feature type="domain" description="Resolvase/invertase-type recombinase catalytic" evidence="1">
    <location>
        <begin position="22"/>
        <end position="111"/>
    </location>
</feature>
<dbReference type="InterPro" id="IPR036162">
    <property type="entry name" value="Resolvase-like_N_sf"/>
</dbReference>
<accession>F8JUI7</accession>
<dbReference type="Pfam" id="PF00239">
    <property type="entry name" value="Resolvase"/>
    <property type="match status" value="1"/>
</dbReference>
<name>F8JUI7_STREN</name>
<dbReference type="KEGG" id="scy:SCATT_32370"/>